<dbReference type="EMBL" id="WJBH02000001">
    <property type="protein sequence ID" value="KAI9565182.1"/>
    <property type="molecule type" value="Genomic_DNA"/>
</dbReference>
<gene>
    <name evidence="1" type="ORF">GHT06_008959</name>
</gene>
<keyword evidence="2" id="KW-1185">Reference proteome</keyword>
<comment type="caution">
    <text evidence="1">The sequence shown here is derived from an EMBL/GenBank/DDBJ whole genome shotgun (WGS) entry which is preliminary data.</text>
</comment>
<evidence type="ECO:0000313" key="2">
    <source>
        <dbReference type="Proteomes" id="UP000820818"/>
    </source>
</evidence>
<dbReference type="AlphaFoldDB" id="A0AAD5L363"/>
<accession>A0AAD5L363</accession>
<reference evidence="1 2" key="1">
    <citation type="submission" date="2022-05" db="EMBL/GenBank/DDBJ databases">
        <title>A multi-omics perspective on studying reproductive biology in Daphnia sinensis.</title>
        <authorList>
            <person name="Jia J."/>
        </authorList>
    </citation>
    <scope>NUCLEOTIDE SEQUENCE [LARGE SCALE GENOMIC DNA]</scope>
    <source>
        <strain evidence="1 2">WSL</strain>
    </source>
</reference>
<dbReference type="Proteomes" id="UP000820818">
    <property type="component" value="Linkage Group LG1"/>
</dbReference>
<evidence type="ECO:0000313" key="1">
    <source>
        <dbReference type="EMBL" id="KAI9565182.1"/>
    </source>
</evidence>
<name>A0AAD5L363_9CRUS</name>
<proteinExistence type="predicted"/>
<organism evidence="1 2">
    <name type="scientific">Daphnia sinensis</name>
    <dbReference type="NCBI Taxonomy" id="1820382"/>
    <lineage>
        <taxon>Eukaryota</taxon>
        <taxon>Metazoa</taxon>
        <taxon>Ecdysozoa</taxon>
        <taxon>Arthropoda</taxon>
        <taxon>Crustacea</taxon>
        <taxon>Branchiopoda</taxon>
        <taxon>Diplostraca</taxon>
        <taxon>Cladocera</taxon>
        <taxon>Anomopoda</taxon>
        <taxon>Daphniidae</taxon>
        <taxon>Daphnia</taxon>
        <taxon>Daphnia similis group</taxon>
    </lineage>
</organism>
<sequence>MIVDILPIMAGHRVKNAILSGAALPGQMIFNRPVLNALSAHRRTCAPQWPQKADILDKRARRAKDIQIEH</sequence>
<protein>
    <submittedName>
        <fullName evidence="1">Uncharacterized protein</fullName>
    </submittedName>
</protein>